<dbReference type="Pfam" id="PF17919">
    <property type="entry name" value="RT_RNaseH_2"/>
    <property type="match status" value="1"/>
</dbReference>
<dbReference type="PANTHER" id="PTHR48475:SF1">
    <property type="entry name" value="RNASE H TYPE-1 DOMAIN-CONTAINING PROTEIN"/>
    <property type="match status" value="1"/>
</dbReference>
<dbReference type="PANTHER" id="PTHR48475">
    <property type="entry name" value="RIBONUCLEASE H"/>
    <property type="match status" value="1"/>
</dbReference>
<dbReference type="OrthoDB" id="1303608at2759"/>
<dbReference type="KEGG" id="nta:107767803"/>
<sequence>MVVRQHDWVKHIYSSSQAICQPHVSAGKTEVQKIQARYEAENNGGGYQANQSQVSSSGRVPDLMLRKDDATNWIEECQKALDKIKEYLSKQPVLVLLEPITPLLLYLSVLDGAFGCIQGQHDETRRKEQAIYYLSKKFTPYEARYSSLERICCVLT</sequence>
<evidence type="ECO:0000259" key="1">
    <source>
        <dbReference type="Pfam" id="PF17919"/>
    </source>
</evidence>
<protein>
    <recommendedName>
        <fullName evidence="1">Reverse transcriptase/retrotransposon-derived protein RNase H-like domain-containing protein</fullName>
    </recommendedName>
</protein>
<feature type="domain" description="Reverse transcriptase/retrotransposon-derived protein RNase H-like" evidence="1">
    <location>
        <begin position="73"/>
        <end position="153"/>
    </location>
</feature>
<dbReference type="SUPFAM" id="SSF56672">
    <property type="entry name" value="DNA/RNA polymerases"/>
    <property type="match status" value="1"/>
</dbReference>
<dbReference type="RefSeq" id="XP_016442416.1">
    <property type="nucleotide sequence ID" value="XM_016586930.1"/>
</dbReference>
<dbReference type="AlphaFoldDB" id="A0A1S3XR43"/>
<gene>
    <name evidence="2" type="primary">LOC107767803</name>
</gene>
<dbReference type="InterPro" id="IPR043502">
    <property type="entry name" value="DNA/RNA_pol_sf"/>
</dbReference>
<dbReference type="PaxDb" id="4097-A0A1S3XR43"/>
<proteinExistence type="predicted"/>
<dbReference type="InterPro" id="IPR041577">
    <property type="entry name" value="RT_RNaseH_2"/>
</dbReference>
<reference evidence="2" key="1">
    <citation type="submission" date="2025-08" db="UniProtKB">
        <authorList>
            <consortium name="RefSeq"/>
        </authorList>
    </citation>
    <scope>IDENTIFICATION</scope>
</reference>
<accession>A0A1S3XR43</accession>
<organism evidence="2">
    <name type="scientific">Nicotiana tabacum</name>
    <name type="common">Common tobacco</name>
    <dbReference type="NCBI Taxonomy" id="4097"/>
    <lineage>
        <taxon>Eukaryota</taxon>
        <taxon>Viridiplantae</taxon>
        <taxon>Streptophyta</taxon>
        <taxon>Embryophyta</taxon>
        <taxon>Tracheophyta</taxon>
        <taxon>Spermatophyta</taxon>
        <taxon>Magnoliopsida</taxon>
        <taxon>eudicotyledons</taxon>
        <taxon>Gunneridae</taxon>
        <taxon>Pentapetalae</taxon>
        <taxon>asterids</taxon>
        <taxon>lamiids</taxon>
        <taxon>Solanales</taxon>
        <taxon>Solanaceae</taxon>
        <taxon>Nicotianoideae</taxon>
        <taxon>Nicotianeae</taxon>
        <taxon>Nicotiana</taxon>
    </lineage>
</organism>
<evidence type="ECO:0000313" key="2">
    <source>
        <dbReference type="RefSeq" id="XP_016442416.1"/>
    </source>
</evidence>
<name>A0A1S3XR43_TOBAC</name>